<keyword evidence="2" id="KW-1185">Reference proteome</keyword>
<evidence type="ECO:0000313" key="2">
    <source>
        <dbReference type="Proteomes" id="UP001234989"/>
    </source>
</evidence>
<evidence type="ECO:0008006" key="3">
    <source>
        <dbReference type="Google" id="ProtNLM"/>
    </source>
</evidence>
<evidence type="ECO:0000313" key="1">
    <source>
        <dbReference type="EMBL" id="WMV44944.1"/>
    </source>
</evidence>
<proteinExistence type="predicted"/>
<dbReference type="AlphaFoldDB" id="A0AAF0ZQ52"/>
<protein>
    <recommendedName>
        <fullName evidence="3">Late blight resistance protein</fullName>
    </recommendedName>
</protein>
<name>A0AAF0ZQ52_SOLVR</name>
<accession>A0AAF0ZQ52</accession>
<reference evidence="1" key="1">
    <citation type="submission" date="2023-08" db="EMBL/GenBank/DDBJ databases">
        <title>A de novo genome assembly of Solanum verrucosum Schlechtendal, a Mexican diploid species geographically isolated from the other diploid A-genome species in potato relatives.</title>
        <authorList>
            <person name="Hosaka K."/>
        </authorList>
    </citation>
    <scope>NUCLEOTIDE SEQUENCE</scope>
    <source>
        <tissue evidence="1">Young leaves</tissue>
    </source>
</reference>
<dbReference type="EMBL" id="CP133620">
    <property type="protein sequence ID" value="WMV44944.1"/>
    <property type="molecule type" value="Genomic_DNA"/>
</dbReference>
<gene>
    <name evidence="1" type="ORF">MTR67_038329</name>
</gene>
<dbReference type="Proteomes" id="UP001234989">
    <property type="component" value="Chromosome 9"/>
</dbReference>
<sequence length="52" mass="6359">MRLTNKLWSSTRINDALDVDPGYLCLHYKKIQVKWHYYIECTGMRDEFYNKT</sequence>
<organism evidence="1 2">
    <name type="scientific">Solanum verrucosum</name>
    <dbReference type="NCBI Taxonomy" id="315347"/>
    <lineage>
        <taxon>Eukaryota</taxon>
        <taxon>Viridiplantae</taxon>
        <taxon>Streptophyta</taxon>
        <taxon>Embryophyta</taxon>
        <taxon>Tracheophyta</taxon>
        <taxon>Spermatophyta</taxon>
        <taxon>Magnoliopsida</taxon>
        <taxon>eudicotyledons</taxon>
        <taxon>Gunneridae</taxon>
        <taxon>Pentapetalae</taxon>
        <taxon>asterids</taxon>
        <taxon>lamiids</taxon>
        <taxon>Solanales</taxon>
        <taxon>Solanaceae</taxon>
        <taxon>Solanoideae</taxon>
        <taxon>Solaneae</taxon>
        <taxon>Solanum</taxon>
    </lineage>
</organism>